<evidence type="ECO:0000259" key="4">
    <source>
        <dbReference type="PROSITE" id="PS50949"/>
    </source>
</evidence>
<keyword evidence="1" id="KW-0805">Transcription regulation</keyword>
<proteinExistence type="predicted"/>
<protein>
    <submittedName>
        <fullName evidence="5">GntR family transcriptional regulator</fullName>
    </submittedName>
</protein>
<evidence type="ECO:0000256" key="2">
    <source>
        <dbReference type="ARBA" id="ARBA00023125"/>
    </source>
</evidence>
<dbReference type="GO" id="GO:0003700">
    <property type="term" value="F:DNA-binding transcription factor activity"/>
    <property type="evidence" value="ECO:0007669"/>
    <property type="project" value="InterPro"/>
</dbReference>
<dbReference type="STRING" id="1225564.AA309_29745"/>
<name>A0A0H1RAR9_9HYPH</name>
<evidence type="ECO:0000313" key="5">
    <source>
        <dbReference type="EMBL" id="KLK89702.1"/>
    </source>
</evidence>
<dbReference type="CDD" id="cd07377">
    <property type="entry name" value="WHTH_GntR"/>
    <property type="match status" value="1"/>
</dbReference>
<dbReference type="AlphaFoldDB" id="A0A0H1RAR9"/>
<dbReference type="SUPFAM" id="SSF46785">
    <property type="entry name" value="Winged helix' DNA-binding domain"/>
    <property type="match status" value="1"/>
</dbReference>
<keyword evidence="6" id="KW-1185">Reference proteome</keyword>
<organism evidence="5 6">
    <name type="scientific">Microvirga vignae</name>
    <dbReference type="NCBI Taxonomy" id="1225564"/>
    <lineage>
        <taxon>Bacteria</taxon>
        <taxon>Pseudomonadati</taxon>
        <taxon>Pseudomonadota</taxon>
        <taxon>Alphaproteobacteria</taxon>
        <taxon>Hyphomicrobiales</taxon>
        <taxon>Methylobacteriaceae</taxon>
        <taxon>Microvirga</taxon>
    </lineage>
</organism>
<dbReference type="Pfam" id="PF07729">
    <property type="entry name" value="FCD"/>
    <property type="match status" value="1"/>
</dbReference>
<dbReference type="Proteomes" id="UP000035489">
    <property type="component" value="Unassembled WGS sequence"/>
</dbReference>
<evidence type="ECO:0000313" key="6">
    <source>
        <dbReference type="Proteomes" id="UP000035489"/>
    </source>
</evidence>
<dbReference type="InterPro" id="IPR000524">
    <property type="entry name" value="Tscrpt_reg_HTH_GntR"/>
</dbReference>
<sequence>MMDQGQRLHRRETESGAARRSEAVVADLVRMIQSGSLQEGERLPAERDLMQRYGVSRAAVREAIASLANRGLVETRLGHRPVVRKPGYEFAVDQVGNLVGHLVVDREGVWNLFETRIFIECALARWAANHARRDDLEELRAALDANRVAIGHSIAFDDTDAAFHAVLYRIPGNPIYPAIHKAYVEWLTQHWRSMKRGADIDQMNHAGHRAIFDAIAVRDPDNAEEAMRRHLVAAWEFVRSTFPIES</sequence>
<dbReference type="PANTHER" id="PTHR43537">
    <property type="entry name" value="TRANSCRIPTIONAL REGULATOR, GNTR FAMILY"/>
    <property type="match status" value="1"/>
</dbReference>
<dbReference type="InterPro" id="IPR008920">
    <property type="entry name" value="TF_FadR/GntR_C"/>
</dbReference>
<dbReference type="PRINTS" id="PR00035">
    <property type="entry name" value="HTHGNTR"/>
</dbReference>
<gene>
    <name evidence="5" type="ORF">AA309_29745</name>
</gene>
<dbReference type="PATRIC" id="fig|1225564.3.peg.694"/>
<dbReference type="SMART" id="SM00345">
    <property type="entry name" value="HTH_GNTR"/>
    <property type="match status" value="1"/>
</dbReference>
<dbReference type="PANTHER" id="PTHR43537:SF5">
    <property type="entry name" value="UXU OPERON TRANSCRIPTIONAL REGULATOR"/>
    <property type="match status" value="1"/>
</dbReference>
<dbReference type="InterPro" id="IPR036388">
    <property type="entry name" value="WH-like_DNA-bd_sf"/>
</dbReference>
<dbReference type="GO" id="GO:0003677">
    <property type="term" value="F:DNA binding"/>
    <property type="evidence" value="ECO:0007669"/>
    <property type="project" value="UniProtKB-KW"/>
</dbReference>
<keyword evidence="3" id="KW-0804">Transcription</keyword>
<feature type="domain" description="HTH gntR-type" evidence="4">
    <location>
        <begin position="18"/>
        <end position="86"/>
    </location>
</feature>
<dbReference type="Gene3D" id="1.10.10.10">
    <property type="entry name" value="Winged helix-like DNA-binding domain superfamily/Winged helix DNA-binding domain"/>
    <property type="match status" value="1"/>
</dbReference>
<dbReference type="EMBL" id="LCYG01000127">
    <property type="protein sequence ID" value="KLK89702.1"/>
    <property type="molecule type" value="Genomic_DNA"/>
</dbReference>
<evidence type="ECO:0000256" key="1">
    <source>
        <dbReference type="ARBA" id="ARBA00023015"/>
    </source>
</evidence>
<dbReference type="PROSITE" id="PS50949">
    <property type="entry name" value="HTH_GNTR"/>
    <property type="match status" value="1"/>
</dbReference>
<dbReference type="Pfam" id="PF00392">
    <property type="entry name" value="GntR"/>
    <property type="match status" value="1"/>
</dbReference>
<keyword evidence="2" id="KW-0238">DNA-binding</keyword>
<dbReference type="SMART" id="SM00895">
    <property type="entry name" value="FCD"/>
    <property type="match status" value="1"/>
</dbReference>
<dbReference type="InterPro" id="IPR036390">
    <property type="entry name" value="WH_DNA-bd_sf"/>
</dbReference>
<accession>A0A0H1RAR9</accession>
<comment type="caution">
    <text evidence="5">The sequence shown here is derived from an EMBL/GenBank/DDBJ whole genome shotgun (WGS) entry which is preliminary data.</text>
</comment>
<dbReference type="InterPro" id="IPR011711">
    <property type="entry name" value="GntR_C"/>
</dbReference>
<reference evidence="5 6" key="1">
    <citation type="submission" date="2015-05" db="EMBL/GenBank/DDBJ databases">
        <title>Draft genome sequence of Microvirga vignae strain BR3299, a novel nitrogen fixing bacteria isolated from Brazil semi-aired region.</title>
        <authorList>
            <person name="Zilli J.E."/>
            <person name="Passos S.R."/>
            <person name="Leite J."/>
            <person name="Baldani J.I."/>
            <person name="Xavier G.R."/>
            <person name="Rumjaneck N.G."/>
            <person name="Simoes-Araujo J.L."/>
        </authorList>
    </citation>
    <scope>NUCLEOTIDE SEQUENCE [LARGE SCALE GENOMIC DNA]</scope>
    <source>
        <strain evidence="5 6">BR3299</strain>
    </source>
</reference>
<evidence type="ECO:0000256" key="3">
    <source>
        <dbReference type="ARBA" id="ARBA00023163"/>
    </source>
</evidence>
<dbReference type="Gene3D" id="1.20.120.530">
    <property type="entry name" value="GntR ligand-binding domain-like"/>
    <property type="match status" value="1"/>
</dbReference>
<dbReference type="SUPFAM" id="SSF48008">
    <property type="entry name" value="GntR ligand-binding domain-like"/>
    <property type="match status" value="1"/>
</dbReference>